<proteinExistence type="predicted"/>
<protein>
    <submittedName>
        <fullName evidence="1">Uncharacterized protein</fullName>
    </submittedName>
</protein>
<name>A0A6J5PD91_9CAUD</name>
<evidence type="ECO:0000313" key="1">
    <source>
        <dbReference type="EMBL" id="CAB4167188.1"/>
    </source>
</evidence>
<sequence>MHWNYRLVNIPSENGGDDWFELKEVFYNDDGTLMGFADACIGGDTLDEARHVFNKYIFEGVGKPALHEDDFKNASFKGEDE</sequence>
<reference evidence="1" key="1">
    <citation type="submission" date="2020-04" db="EMBL/GenBank/DDBJ databases">
        <authorList>
            <person name="Chiriac C."/>
            <person name="Salcher M."/>
            <person name="Ghai R."/>
            <person name="Kavagutti S V."/>
        </authorList>
    </citation>
    <scope>NUCLEOTIDE SEQUENCE</scope>
</reference>
<dbReference type="EMBL" id="LR796806">
    <property type="protein sequence ID" value="CAB4167188.1"/>
    <property type="molecule type" value="Genomic_DNA"/>
</dbReference>
<gene>
    <name evidence="1" type="ORF">UFOVP858_18</name>
</gene>
<accession>A0A6J5PD91</accession>
<organism evidence="1">
    <name type="scientific">uncultured Caudovirales phage</name>
    <dbReference type="NCBI Taxonomy" id="2100421"/>
    <lineage>
        <taxon>Viruses</taxon>
        <taxon>Duplodnaviria</taxon>
        <taxon>Heunggongvirae</taxon>
        <taxon>Uroviricota</taxon>
        <taxon>Caudoviricetes</taxon>
        <taxon>Peduoviridae</taxon>
        <taxon>Maltschvirus</taxon>
        <taxon>Maltschvirus maltsch</taxon>
    </lineage>
</organism>